<protein>
    <submittedName>
        <fullName evidence="1">Uncharacterized protein</fullName>
    </submittedName>
</protein>
<accession>A0ACB7S838</accession>
<evidence type="ECO:0000313" key="1">
    <source>
        <dbReference type="EMBL" id="KAH6930908.1"/>
    </source>
</evidence>
<name>A0ACB7S838_HYAAI</name>
<reference evidence="1" key="1">
    <citation type="submission" date="2020-05" db="EMBL/GenBank/DDBJ databases">
        <title>Large-scale comparative analyses of tick genomes elucidate their genetic diversity and vector capacities.</title>
        <authorList>
            <person name="Jia N."/>
            <person name="Wang J."/>
            <person name="Shi W."/>
            <person name="Du L."/>
            <person name="Sun Y."/>
            <person name="Zhan W."/>
            <person name="Jiang J."/>
            <person name="Wang Q."/>
            <person name="Zhang B."/>
            <person name="Ji P."/>
            <person name="Sakyi L.B."/>
            <person name="Cui X."/>
            <person name="Yuan T."/>
            <person name="Jiang B."/>
            <person name="Yang W."/>
            <person name="Lam T.T.-Y."/>
            <person name="Chang Q."/>
            <person name="Ding S."/>
            <person name="Wang X."/>
            <person name="Zhu J."/>
            <person name="Ruan X."/>
            <person name="Zhao L."/>
            <person name="Wei J."/>
            <person name="Que T."/>
            <person name="Du C."/>
            <person name="Cheng J."/>
            <person name="Dai P."/>
            <person name="Han X."/>
            <person name="Huang E."/>
            <person name="Gao Y."/>
            <person name="Liu J."/>
            <person name="Shao H."/>
            <person name="Ye R."/>
            <person name="Li L."/>
            <person name="Wei W."/>
            <person name="Wang X."/>
            <person name="Wang C."/>
            <person name="Yang T."/>
            <person name="Huo Q."/>
            <person name="Li W."/>
            <person name="Guo W."/>
            <person name="Chen H."/>
            <person name="Zhou L."/>
            <person name="Ni X."/>
            <person name="Tian J."/>
            <person name="Zhou Y."/>
            <person name="Sheng Y."/>
            <person name="Liu T."/>
            <person name="Pan Y."/>
            <person name="Xia L."/>
            <person name="Li J."/>
            <person name="Zhao F."/>
            <person name="Cao W."/>
        </authorList>
    </citation>
    <scope>NUCLEOTIDE SEQUENCE</scope>
    <source>
        <strain evidence="1">Hyas-2018</strain>
    </source>
</reference>
<dbReference type="EMBL" id="CM023485">
    <property type="protein sequence ID" value="KAH6930908.1"/>
    <property type="molecule type" value="Genomic_DNA"/>
</dbReference>
<gene>
    <name evidence="1" type="ORF">HPB50_020815</name>
</gene>
<evidence type="ECO:0000313" key="2">
    <source>
        <dbReference type="Proteomes" id="UP000821845"/>
    </source>
</evidence>
<keyword evidence="2" id="KW-1185">Reference proteome</keyword>
<organism evidence="1 2">
    <name type="scientific">Hyalomma asiaticum</name>
    <name type="common">Tick</name>
    <dbReference type="NCBI Taxonomy" id="266040"/>
    <lineage>
        <taxon>Eukaryota</taxon>
        <taxon>Metazoa</taxon>
        <taxon>Ecdysozoa</taxon>
        <taxon>Arthropoda</taxon>
        <taxon>Chelicerata</taxon>
        <taxon>Arachnida</taxon>
        <taxon>Acari</taxon>
        <taxon>Parasitiformes</taxon>
        <taxon>Ixodida</taxon>
        <taxon>Ixodoidea</taxon>
        <taxon>Ixodidae</taxon>
        <taxon>Hyalomminae</taxon>
        <taxon>Hyalomma</taxon>
    </lineage>
</organism>
<proteinExistence type="predicted"/>
<dbReference type="Proteomes" id="UP000821845">
    <property type="component" value="Chromosome 5"/>
</dbReference>
<comment type="caution">
    <text evidence="1">The sequence shown here is derived from an EMBL/GenBank/DDBJ whole genome shotgun (WGS) entry which is preliminary data.</text>
</comment>
<sequence>MASFDENELALLLSGKDDYNERAMEAITKNFKPVKPIDTKQKHISQKCLFRSMVSKHEDGRPKRPRVGGAMPPATVVASSPPPIVPAPPSPPPVPSSTDTEFLLPAADSEEDEEEDVSAVAAPSSPPRGHPGSPVALQQPSCFFALLRDLFNETAEQKMSAAKLEERVKAWSHSTGAQQVEWFARRESWPDMVSSALRFLAGDYIDFIISAFYIVAT</sequence>